<keyword evidence="2" id="KW-0378">Hydrolase</keyword>
<dbReference type="EMBL" id="JAAAPU010000118">
    <property type="protein sequence ID" value="KAF4202034.1"/>
    <property type="molecule type" value="Genomic_DNA"/>
</dbReference>
<dbReference type="PANTHER" id="PTHR10340:SF34">
    <property type="entry name" value="SPHINGOMYELIN PHOSPHODIESTERASE"/>
    <property type="match status" value="1"/>
</dbReference>
<feature type="region of interest" description="Disordered" evidence="4">
    <location>
        <begin position="35"/>
        <end position="64"/>
    </location>
</feature>
<evidence type="ECO:0000256" key="3">
    <source>
        <dbReference type="ARBA" id="ARBA00023180"/>
    </source>
</evidence>
<dbReference type="Proteomes" id="UP000649114">
    <property type="component" value="Unassembled WGS sequence"/>
</dbReference>
<reference evidence="5" key="2">
    <citation type="submission" date="2020-04" db="EMBL/GenBank/DDBJ databases">
        <authorList>
            <person name="Santos R.A.C."/>
            <person name="Steenwyk J.L."/>
            <person name="Rivero-Menendez O."/>
            <person name="Mead M.E."/>
            <person name="Silva L.P."/>
            <person name="Bastos R.W."/>
            <person name="Alastruey-Izquierdo A."/>
            <person name="Goldman G.H."/>
            <person name="Rokas A."/>
        </authorList>
    </citation>
    <scope>NUCLEOTIDE SEQUENCE</scope>
    <source>
        <strain evidence="5">CNM-CM8927</strain>
    </source>
</reference>
<evidence type="ECO:0000313" key="6">
    <source>
        <dbReference type="Proteomes" id="UP000649114"/>
    </source>
</evidence>
<dbReference type="SUPFAM" id="SSF49899">
    <property type="entry name" value="Concanavalin A-like lectins/glucanases"/>
    <property type="match status" value="1"/>
</dbReference>
<dbReference type="Gene3D" id="2.60.120.180">
    <property type="match status" value="1"/>
</dbReference>
<evidence type="ECO:0000256" key="1">
    <source>
        <dbReference type="ARBA" id="ARBA00022729"/>
    </source>
</evidence>
<dbReference type="CDD" id="cd00842">
    <property type="entry name" value="MPP_ASMase"/>
    <property type="match status" value="1"/>
</dbReference>
<dbReference type="InterPro" id="IPR041805">
    <property type="entry name" value="ASMase/PPN1_MPP"/>
</dbReference>
<dbReference type="GO" id="GO:0004553">
    <property type="term" value="F:hydrolase activity, hydrolyzing O-glycosyl compounds"/>
    <property type="evidence" value="ECO:0007669"/>
    <property type="project" value="InterPro"/>
</dbReference>
<keyword evidence="1" id="KW-0732">Signal</keyword>
<proteinExistence type="predicted"/>
<dbReference type="AlphaFoldDB" id="A0AAN6BLJ4"/>
<feature type="compositionally biased region" description="Gly residues" evidence="4">
    <location>
        <begin position="40"/>
        <end position="57"/>
    </location>
</feature>
<dbReference type="SUPFAM" id="SSF56300">
    <property type="entry name" value="Metallo-dependent phosphatases"/>
    <property type="match status" value="1"/>
</dbReference>
<evidence type="ECO:0000256" key="2">
    <source>
        <dbReference type="ARBA" id="ARBA00022801"/>
    </source>
</evidence>
<dbReference type="InterPro" id="IPR029052">
    <property type="entry name" value="Metallo-depent_PP-like"/>
</dbReference>
<keyword evidence="3" id="KW-0325">Glycoprotein</keyword>
<protein>
    <submittedName>
        <fullName evidence="5">Uncharacterized protein</fullName>
    </submittedName>
</protein>
<name>A0AAN6BLJ4_ASPLE</name>
<dbReference type="InterPro" id="IPR013320">
    <property type="entry name" value="ConA-like_dom_sf"/>
</dbReference>
<gene>
    <name evidence="5" type="ORF">CNMCM8927_000691</name>
</gene>
<sequence>MVLRWVVNAGLLAIPIGGTVGALMGIDAHRHATGQAPLFSGGGGSGSGSGSSPGGSGSTTHNGVTNKMICQESFGYTPPTKGQSFTLNPNPWGVSDSTVGAICMDVTTFENGTYATKNTAPEFSVTWQYDPGPLNQPVHAFSNVMIDDGLPISLEKIQHMNVDFHWTYGVGNTPAEATNEAELTAASVNTNIAIDMFMSHEEKVKDSSDYTHEVMVWFGKFGPAAQVIGQKDGIVATKELNGTIFNLYSGQNGKNQWVLTWLTSDSSNDPEAKGKTTETFTGDLLPLITDLYSMTGEAYPSKSDYMGIFQFGTEAFSSSTNVTFWAPKFSSLLVVLQILAHLGNDDFVDVITEVCILAGKTRTFVRVPSLGKALYWRMTFAIWIYPRLLPPSFARQSSGLCDYPAVTDYAVDFTSAKPMNASRPSPSGETPIQVVHISNIHVDLCYETGASYNCTKNICCRPYTTSDAPGNTSYPAGEFGDHSCDTPLSLEESMYAAIQGLVPNAASNIFTGDVVEGAVWLVNETEVTNDLSDAYNARMPSYLNLVYGVVGNHDAAPVNSFPPADIDTTISSQRAYDTLASDWTQWIGSTAATTVQVYGAYAVEYPDGNLRIISFNTNLYYKENFWLYEETMEIDPSGQFAWLVNELDAAETAGERIVPRYDATIAALFYSHTHKDEFEIAYSNYAEQIAQTATMMSYIAPALTPTSGNPTFRVYSIDPVTFGVLDYTVYIANMSSSMYQSRPTWQKYYSIKEAYVSLPSPHVTDSASEMTPAFWHNVTALFESDDSVFQDYISRKTRGWGVTSCTGDCKTSEICQLRAAEAQYNCVEISPGINFKRRKRDDTSSGTKTGNVCGASVFGAMFANFEESVTVFKTAAGEKLGSSFLNTTVNKTAI</sequence>
<dbReference type="PANTHER" id="PTHR10340">
    <property type="entry name" value="SPHINGOMYELIN PHOSPHODIESTERASE"/>
    <property type="match status" value="1"/>
</dbReference>
<dbReference type="Gene3D" id="3.60.21.10">
    <property type="match status" value="1"/>
</dbReference>
<comment type="caution">
    <text evidence="5">The sequence shown here is derived from an EMBL/GenBank/DDBJ whole genome shotgun (WGS) entry which is preliminary data.</text>
</comment>
<dbReference type="InterPro" id="IPR013319">
    <property type="entry name" value="GH11/12"/>
</dbReference>
<evidence type="ECO:0000313" key="5">
    <source>
        <dbReference type="EMBL" id="KAF4202034.1"/>
    </source>
</evidence>
<reference evidence="5" key="1">
    <citation type="journal article" date="2020" name="bioRxiv">
        <title>Genomic and phenotypic heterogeneity of clinical isolates of the human pathogens Aspergillus fumigatus, Aspergillus lentulus and Aspergillus fumigatiaffinis.</title>
        <authorList>
            <person name="dos Santos R.A.C."/>
            <person name="Steenwyk J.L."/>
            <person name="Rivero-Menendez O."/>
            <person name="Mead M.E."/>
            <person name="Silva L.P."/>
            <person name="Bastos R.W."/>
            <person name="Alastruey-Izquierdo A."/>
            <person name="Goldman G.H."/>
            <person name="Rokas A."/>
        </authorList>
    </citation>
    <scope>NUCLEOTIDE SEQUENCE</scope>
    <source>
        <strain evidence="5">CNM-CM8927</strain>
    </source>
</reference>
<evidence type="ECO:0000256" key="4">
    <source>
        <dbReference type="SAM" id="MobiDB-lite"/>
    </source>
</evidence>
<dbReference type="GO" id="GO:0008081">
    <property type="term" value="F:phosphoric diester hydrolase activity"/>
    <property type="evidence" value="ECO:0007669"/>
    <property type="project" value="TreeGrafter"/>
</dbReference>
<organism evidence="5 6">
    <name type="scientific">Aspergillus lentulus</name>
    <dbReference type="NCBI Taxonomy" id="293939"/>
    <lineage>
        <taxon>Eukaryota</taxon>
        <taxon>Fungi</taxon>
        <taxon>Dikarya</taxon>
        <taxon>Ascomycota</taxon>
        <taxon>Pezizomycotina</taxon>
        <taxon>Eurotiomycetes</taxon>
        <taxon>Eurotiomycetidae</taxon>
        <taxon>Eurotiales</taxon>
        <taxon>Aspergillaceae</taxon>
        <taxon>Aspergillus</taxon>
        <taxon>Aspergillus subgen. Fumigati</taxon>
    </lineage>
</organism>
<accession>A0AAN6BLJ4</accession>